<evidence type="ECO:0000256" key="3">
    <source>
        <dbReference type="SAM" id="Phobius"/>
    </source>
</evidence>
<dbReference type="Proteomes" id="UP000667802">
    <property type="component" value="Unassembled WGS sequence"/>
</dbReference>
<feature type="compositionally biased region" description="Polar residues" evidence="2">
    <location>
        <begin position="118"/>
        <end position="127"/>
    </location>
</feature>
<dbReference type="InterPro" id="IPR045430">
    <property type="entry name" value="EAD1"/>
</dbReference>
<organism evidence="5 6">
    <name type="scientific">Aetokthonos hydrillicola Thurmond2011</name>
    <dbReference type="NCBI Taxonomy" id="2712845"/>
    <lineage>
        <taxon>Bacteria</taxon>
        <taxon>Bacillati</taxon>
        <taxon>Cyanobacteriota</taxon>
        <taxon>Cyanophyceae</taxon>
        <taxon>Nostocales</taxon>
        <taxon>Hapalosiphonaceae</taxon>
        <taxon>Aetokthonos</taxon>
    </lineage>
</organism>
<dbReference type="Pfam" id="PF19955">
    <property type="entry name" value="EAD1"/>
    <property type="match status" value="1"/>
</dbReference>
<dbReference type="InterPro" id="IPR011990">
    <property type="entry name" value="TPR-like_helical_dom_sf"/>
</dbReference>
<evidence type="ECO:0000259" key="4">
    <source>
        <dbReference type="Pfam" id="PF19955"/>
    </source>
</evidence>
<proteinExistence type="predicted"/>
<feature type="repeat" description="TPR" evidence="1">
    <location>
        <begin position="254"/>
        <end position="287"/>
    </location>
</feature>
<dbReference type="InterPro" id="IPR019734">
    <property type="entry name" value="TPR_rpt"/>
</dbReference>
<feature type="transmembrane region" description="Helical" evidence="3">
    <location>
        <begin position="160"/>
        <end position="182"/>
    </location>
</feature>
<dbReference type="InterPro" id="IPR025478">
    <property type="entry name" value="COP23"/>
</dbReference>
<protein>
    <submittedName>
        <fullName evidence="5">Effector-associated domain EAD1-containing protein</fullName>
    </submittedName>
</protein>
<evidence type="ECO:0000256" key="2">
    <source>
        <dbReference type="SAM" id="MobiDB-lite"/>
    </source>
</evidence>
<comment type="caution">
    <text evidence="5">The sequence shown here is derived from an EMBL/GenBank/DDBJ whole genome shotgun (WGS) entry which is preliminary data.</text>
</comment>
<dbReference type="Pfam" id="PF14218">
    <property type="entry name" value="COP23"/>
    <property type="match status" value="1"/>
</dbReference>
<keyword evidence="6" id="KW-1185">Reference proteome</keyword>
<feature type="domain" description="Effector-associated" evidence="4">
    <location>
        <begin position="4"/>
        <end position="90"/>
    </location>
</feature>
<dbReference type="Pfam" id="PF00515">
    <property type="entry name" value="TPR_1"/>
    <property type="match status" value="1"/>
</dbReference>
<keyword evidence="3" id="KW-0472">Membrane</keyword>
<evidence type="ECO:0000256" key="1">
    <source>
        <dbReference type="PROSITE-ProRule" id="PRU00339"/>
    </source>
</evidence>
<dbReference type="PANTHER" id="PTHR12558:SF44">
    <property type="entry name" value="TETRATRICOPEPTIDE REPEAT-CONTAINING PROTEIN"/>
    <property type="match status" value="1"/>
</dbReference>
<keyword evidence="3" id="KW-0812">Transmembrane</keyword>
<sequence length="453" mass="50773">MKNMRLSGSQRQQLQDALINAFPTPTSLEQMLSFGLNKNLREIAGEGNLHDIVFKLIQAAEAQGWVENLVRAACSTNSGNSCLKVIAEELLTNSYSEAPTVLQPNISSASSNKRKSLTDTNQPIQRISQKRIEGEQSSQSKKSQDDIKTTQLPNLPNKKLWLQLAVIPSGGVLALLILGLFFEPLRISLIRIPVISTIFDYLRYSVNSCSSYLVCVDDKVEAIFQKAFPKEDEKFLRDRVFEYRKAVNRNPKDADALTNLGEAFRLLGKPEESLKFHQKALEIDSHLEPALIGLVKTKMDLNNFTEANEENEKILQINPKNSMALKLKSELSNIAKLEERFLCATVNGVTTTIYSDLRIKKRLIQWISNTYSQEEQCQEFAGRANMILQGQGQFYATTGRMNNQPIICATNFKRSGCTALLLTVKQDKDAEAITSQLLELVSPDVNNTSPIRL</sequence>
<dbReference type="SMART" id="SM00028">
    <property type="entry name" value="TPR"/>
    <property type="match status" value="1"/>
</dbReference>
<keyword evidence="1" id="KW-0802">TPR repeat</keyword>
<dbReference type="AlphaFoldDB" id="A0AAP5IBQ2"/>
<evidence type="ECO:0000313" key="5">
    <source>
        <dbReference type="EMBL" id="MDR9898568.1"/>
    </source>
</evidence>
<accession>A0AAP5IBQ2</accession>
<dbReference type="RefSeq" id="WP_208341958.1">
    <property type="nucleotide sequence ID" value="NZ_CAWQFN010000043.1"/>
</dbReference>
<reference evidence="6" key="1">
    <citation type="journal article" date="2021" name="Science">
        <title>Hunting the eagle killer: A cyanobacterial neurotoxin causes vacuolar myelinopathy.</title>
        <authorList>
            <person name="Breinlinger S."/>
            <person name="Phillips T.J."/>
            <person name="Haram B.N."/>
            <person name="Mares J."/>
            <person name="Martinez Yerena J.A."/>
            <person name="Hrouzek P."/>
            <person name="Sobotka R."/>
            <person name="Henderson W.M."/>
            <person name="Schmieder P."/>
            <person name="Williams S.M."/>
            <person name="Lauderdale J.D."/>
            <person name="Wilde H.D."/>
            <person name="Gerrin W."/>
            <person name="Kust A."/>
            <person name="Washington J.W."/>
            <person name="Wagner C."/>
            <person name="Geier B."/>
            <person name="Liebeke M."/>
            <person name="Enke H."/>
            <person name="Niedermeyer T.H.J."/>
            <person name="Wilde S.B."/>
        </authorList>
    </citation>
    <scope>NUCLEOTIDE SEQUENCE [LARGE SCALE GENOMIC DNA]</scope>
    <source>
        <strain evidence="6">Thurmond2011</strain>
    </source>
</reference>
<dbReference type="PROSITE" id="PS50005">
    <property type="entry name" value="TPR"/>
    <property type="match status" value="1"/>
</dbReference>
<feature type="region of interest" description="Disordered" evidence="2">
    <location>
        <begin position="106"/>
        <end position="151"/>
    </location>
</feature>
<keyword evidence="3" id="KW-1133">Transmembrane helix</keyword>
<dbReference type="EMBL" id="JAALHA020000018">
    <property type="protein sequence ID" value="MDR9898568.1"/>
    <property type="molecule type" value="Genomic_DNA"/>
</dbReference>
<dbReference type="Gene3D" id="1.25.40.10">
    <property type="entry name" value="Tetratricopeptide repeat domain"/>
    <property type="match status" value="1"/>
</dbReference>
<dbReference type="PANTHER" id="PTHR12558">
    <property type="entry name" value="CELL DIVISION CYCLE 16,23,27"/>
    <property type="match status" value="1"/>
</dbReference>
<gene>
    <name evidence="5" type="ORF">G7B40_029015</name>
</gene>
<dbReference type="SUPFAM" id="SSF48452">
    <property type="entry name" value="TPR-like"/>
    <property type="match status" value="1"/>
</dbReference>
<evidence type="ECO:0000313" key="6">
    <source>
        <dbReference type="Proteomes" id="UP000667802"/>
    </source>
</evidence>
<name>A0AAP5IBQ2_9CYAN</name>
<dbReference type="GO" id="GO:0051301">
    <property type="term" value="P:cell division"/>
    <property type="evidence" value="ECO:0007669"/>
    <property type="project" value="TreeGrafter"/>
</dbReference>